<evidence type="ECO:0000256" key="5">
    <source>
        <dbReference type="ARBA" id="ARBA00022729"/>
    </source>
</evidence>
<evidence type="ECO:0000313" key="17">
    <source>
        <dbReference type="EMBL" id="CAI6366675.1"/>
    </source>
</evidence>
<keyword evidence="4 14" id="KW-0812">Transmembrane</keyword>
<name>A0AAV0XE58_9HEMI</name>
<evidence type="ECO:0000256" key="6">
    <source>
        <dbReference type="ARBA" id="ARBA00022737"/>
    </source>
</evidence>
<dbReference type="PROSITE" id="PS00022">
    <property type="entry name" value="EGF_1"/>
    <property type="match status" value="2"/>
</dbReference>
<evidence type="ECO:0000256" key="8">
    <source>
        <dbReference type="ARBA" id="ARBA00023136"/>
    </source>
</evidence>
<comment type="caution">
    <text evidence="12">Lacks conserved residue(s) required for the propagation of feature annotation.</text>
</comment>
<feature type="transmembrane region" description="Helical" evidence="14">
    <location>
        <begin position="1140"/>
        <end position="1161"/>
    </location>
</feature>
<dbReference type="GO" id="GO:0005794">
    <property type="term" value="C:Golgi apparatus"/>
    <property type="evidence" value="ECO:0007669"/>
    <property type="project" value="TreeGrafter"/>
</dbReference>
<dbReference type="InterPro" id="IPR056863">
    <property type="entry name" value="LMN_ATRN_NET-like_EGF"/>
</dbReference>
<dbReference type="PROSITE" id="PS01180">
    <property type="entry name" value="CUB"/>
    <property type="match status" value="1"/>
</dbReference>
<dbReference type="EMBL" id="CARXXK010000004">
    <property type="protein sequence ID" value="CAI6366675.1"/>
    <property type="molecule type" value="Genomic_DNA"/>
</dbReference>
<dbReference type="InterPro" id="IPR051568">
    <property type="entry name" value="LZTR1/Attractin"/>
</dbReference>
<dbReference type="Gene3D" id="2.10.25.10">
    <property type="entry name" value="Laminin"/>
    <property type="match status" value="2"/>
</dbReference>
<dbReference type="CDD" id="cd00055">
    <property type="entry name" value="EGF_Lam"/>
    <property type="match status" value="2"/>
</dbReference>
<evidence type="ECO:0000256" key="14">
    <source>
        <dbReference type="SAM" id="Phobius"/>
    </source>
</evidence>
<feature type="compositionally biased region" description="Polar residues" evidence="13">
    <location>
        <begin position="1277"/>
        <end position="1287"/>
    </location>
</feature>
<evidence type="ECO:0008006" key="19">
    <source>
        <dbReference type="Google" id="ProtNLM"/>
    </source>
</evidence>
<dbReference type="InterPro" id="IPR056732">
    <property type="entry name" value="GBD_ATRN"/>
</dbReference>
<accession>A0AAV0XE58</accession>
<dbReference type="FunFam" id="2.60.120.290:FF:000046">
    <property type="entry name" value="Attractin-like protein 1"/>
    <property type="match status" value="1"/>
</dbReference>
<dbReference type="SMART" id="SM00180">
    <property type="entry name" value="EGF_Lam"/>
    <property type="match status" value="2"/>
</dbReference>
<evidence type="ECO:0000256" key="10">
    <source>
        <dbReference type="ARBA" id="ARBA00023180"/>
    </source>
</evidence>
<keyword evidence="18" id="KW-1185">Reference proteome</keyword>
<feature type="domain" description="CUB" evidence="15">
    <location>
        <begin position="87"/>
        <end position="205"/>
    </location>
</feature>
<feature type="disulfide bond" evidence="12">
    <location>
        <begin position="953"/>
        <end position="967"/>
    </location>
</feature>
<evidence type="ECO:0000256" key="13">
    <source>
        <dbReference type="SAM" id="MobiDB-lite"/>
    </source>
</evidence>
<dbReference type="InterPro" id="IPR016201">
    <property type="entry name" value="PSI"/>
</dbReference>
<dbReference type="Pfam" id="PF24972">
    <property type="entry name" value="GBD_ATRN"/>
    <property type="match status" value="1"/>
</dbReference>
<keyword evidence="6" id="KW-0677">Repeat</keyword>
<evidence type="ECO:0000256" key="9">
    <source>
        <dbReference type="ARBA" id="ARBA00023157"/>
    </source>
</evidence>
<keyword evidence="9 12" id="KW-1015">Disulfide bond</keyword>
<dbReference type="SUPFAM" id="SSF49854">
    <property type="entry name" value="Spermadhesin, CUB domain"/>
    <property type="match status" value="1"/>
</dbReference>
<gene>
    <name evidence="17" type="ORF">MEUPH1_LOCUS21231</name>
</gene>
<dbReference type="GO" id="GO:0048731">
    <property type="term" value="P:system development"/>
    <property type="evidence" value="ECO:0007669"/>
    <property type="project" value="UniProtKB-ARBA"/>
</dbReference>
<evidence type="ECO:0000259" key="15">
    <source>
        <dbReference type="PROSITE" id="PS01180"/>
    </source>
</evidence>
<dbReference type="GO" id="GO:0048513">
    <property type="term" value="P:animal organ development"/>
    <property type="evidence" value="ECO:0007669"/>
    <property type="project" value="UniProtKB-ARBA"/>
</dbReference>
<evidence type="ECO:0000256" key="4">
    <source>
        <dbReference type="ARBA" id="ARBA00022692"/>
    </source>
</evidence>
<evidence type="ECO:0000256" key="11">
    <source>
        <dbReference type="ARBA" id="ARBA00023292"/>
    </source>
</evidence>
<keyword evidence="8 14" id="KW-0472">Membrane</keyword>
<dbReference type="Gene3D" id="2.60.120.290">
    <property type="entry name" value="Spermadhesin, CUB domain"/>
    <property type="match status" value="1"/>
</dbReference>
<evidence type="ECO:0000256" key="12">
    <source>
        <dbReference type="PROSITE-ProRule" id="PRU00460"/>
    </source>
</evidence>
<dbReference type="InterPro" id="IPR000742">
    <property type="entry name" value="EGF"/>
</dbReference>
<evidence type="ECO:0000256" key="3">
    <source>
        <dbReference type="ARBA" id="ARBA00022536"/>
    </source>
</evidence>
<dbReference type="SUPFAM" id="SSF57196">
    <property type="entry name" value="EGF/Laminin"/>
    <property type="match status" value="1"/>
</dbReference>
<dbReference type="InterPro" id="IPR002165">
    <property type="entry name" value="Plexin_repeat"/>
</dbReference>
<dbReference type="SMART" id="SM00423">
    <property type="entry name" value="PSI"/>
    <property type="match status" value="4"/>
</dbReference>
<sequence length="1312" mass="146282">MKHALFDMFLFLFKSKYRRKRIAPTMTTKVATNFYPLLLLLVIVFGLASLAQCSLDRCKDVECGNGICLNGTCVCNDGWQGPQCQYCGGKVKLNGTSGFISDGIGNYSLDVKCSWLIEAGNSTNSTIRLHFEEFITECGWDHLYIYDGDSVHSPLLGVYSGLMYSKDYSLQSVPEIVAHSGFALLHFYSDIAYNLSGFNISYSLNTCPSTTSSKECSGHGVCVDSVCTCDAQFIGEACHIPICPNKCTASNGVCDKEQHRCVCNPKYKGDDCSQVAEHGYWELLKTSDFVPQGSASHTAVVWQDSMYIVGGESFKKGHMLYVYDFNGHVWETPHVISKTAPTIRYGHSSVLFGDKIYVYGGVKEDGIVCNELWAYDISAKSWENVTVNTGSCERNLMNIGFTNQALCGPLRSAGHTATLVPPSFISQSTSSGSGSRYVTERMIIIFGHSPTYGFMNFVQEYYFGTREWAVVKTKGYPVKGGYGHSAAWDPVTERILVYGGYVSMSPLQSALSSKLYAYDPYSHTWYLMSDGPSGRFLHSGSMLSPTGGLMLIYGGNIHNDTGVNLVSSGGQCYTAQPLLYDTYCDSWTQMALPSNLFTSLMRFGHSAITFEKSMYLYGGFNGQMLNDILKFSPGNCSSNNMITNCLNSRHFGVKCVWDNEKAICLPFSEIPAIPPSIDFESTYSRCPEESKSQVTGIIDQCKRQTTCESCVHTHRCGWCPLSNSCVHDIEQCTTMNRDDIPYRSERPITSGYQCTNENADHMRCNHLHSCQYCVTHTGCHWNSKIEVPICVPITNKSMIQDFTSPDVCESVCDHYTECTNCTKDECIWCQNNERCIDKNAYTSSFPYGQCREWTTDEHRCRTSPGNSQCNYYRTCTDCRDDPECGWCDDGSGTGLGSCMAGGNTPPQSCSQNKWYFTHCPTCQCNGHSTCMNNTDVCIHPCSNNTEGQNCETCIKGFYGNPVNGGECKECRCNNQGNHCNQENGKCYCTTKGIIGDNCEKCDTNNHYLGDPSNHGSCFYDLTIDYQFTFNLSKKDDLRFTQINFQNSPSKSDVDADFSITCSVMAKMNITVRPASGPEKMLLPLQNCTNFRTKFLKSEYMFGTGDNMSLTTFYVYVYDFKPPLWIQISFSQYPKLNLQQFFITFSSCFLLLLLVAAILWKLKQKYDMYRRRQRMFVEMEQMASRPFSVVEVEIEKRNSIHGNQIPSIPTISVSSNLRKRKIDVPNPVALEPCAGNRAAVLTLLVRQPTGNDRFTPHGYSGLAIASALVVVGNVQHSKTNGVDNSSSPLPGKEDVRWTGRGLKASQHPSEARI</sequence>
<dbReference type="InterPro" id="IPR015915">
    <property type="entry name" value="Kelch-typ_b-propeller"/>
</dbReference>
<evidence type="ECO:0000259" key="16">
    <source>
        <dbReference type="PROSITE" id="PS50027"/>
    </source>
</evidence>
<dbReference type="InterPro" id="IPR056737">
    <property type="entry name" value="Beta-prop_ATRN-MKLN-like"/>
</dbReference>
<comment type="subcellular location">
    <subcellularLocation>
        <location evidence="1">Membrane</location>
        <topology evidence="1">Single-pass membrane protein</topology>
    </subcellularLocation>
</comment>
<comment type="caution">
    <text evidence="17">The sequence shown here is derived from an EMBL/GenBank/DDBJ whole genome shotgun (WGS) entry which is preliminary data.</text>
</comment>
<proteinExistence type="predicted"/>
<organism evidence="17 18">
    <name type="scientific">Macrosiphum euphorbiae</name>
    <name type="common">potato aphid</name>
    <dbReference type="NCBI Taxonomy" id="13131"/>
    <lineage>
        <taxon>Eukaryota</taxon>
        <taxon>Metazoa</taxon>
        <taxon>Ecdysozoa</taxon>
        <taxon>Arthropoda</taxon>
        <taxon>Hexapoda</taxon>
        <taxon>Insecta</taxon>
        <taxon>Pterygota</taxon>
        <taxon>Neoptera</taxon>
        <taxon>Paraneoptera</taxon>
        <taxon>Hemiptera</taxon>
        <taxon>Sternorrhyncha</taxon>
        <taxon>Aphidomorpha</taxon>
        <taxon>Aphidoidea</taxon>
        <taxon>Aphididae</taxon>
        <taxon>Macrosiphini</taxon>
        <taxon>Macrosiphum</taxon>
    </lineage>
</organism>
<dbReference type="SMART" id="SM00042">
    <property type="entry name" value="CUB"/>
    <property type="match status" value="1"/>
</dbReference>
<dbReference type="GO" id="GO:0016020">
    <property type="term" value="C:membrane"/>
    <property type="evidence" value="ECO:0007669"/>
    <property type="project" value="UniProtKB-SubCell"/>
</dbReference>
<dbReference type="InterPro" id="IPR000859">
    <property type="entry name" value="CUB_dom"/>
</dbReference>
<keyword evidence="3" id="KW-0245">EGF-like domain</keyword>
<dbReference type="Proteomes" id="UP001160148">
    <property type="component" value="Unassembled WGS sequence"/>
</dbReference>
<dbReference type="Pfam" id="PF01437">
    <property type="entry name" value="PSI"/>
    <property type="match status" value="1"/>
</dbReference>
<dbReference type="InterPro" id="IPR002049">
    <property type="entry name" value="LE_dom"/>
</dbReference>
<evidence type="ECO:0000256" key="2">
    <source>
        <dbReference type="ARBA" id="ARBA00022441"/>
    </source>
</evidence>
<keyword evidence="2" id="KW-0880">Kelch repeat</keyword>
<evidence type="ECO:0000256" key="7">
    <source>
        <dbReference type="ARBA" id="ARBA00022989"/>
    </source>
</evidence>
<dbReference type="PROSITE" id="PS50027">
    <property type="entry name" value="EGF_LAM_2"/>
    <property type="match status" value="1"/>
</dbReference>
<reference evidence="17 18" key="1">
    <citation type="submission" date="2023-01" db="EMBL/GenBank/DDBJ databases">
        <authorList>
            <person name="Whitehead M."/>
        </authorList>
    </citation>
    <scope>NUCLEOTIDE SEQUENCE [LARGE SCALE GENOMIC DNA]</scope>
</reference>
<dbReference type="Gene3D" id="2.120.10.80">
    <property type="entry name" value="Kelch-type beta propeller"/>
    <property type="match status" value="2"/>
</dbReference>
<dbReference type="PANTHER" id="PTHR46376:SF2">
    <property type="entry name" value="DISTRACTED, ISOFORM B"/>
    <property type="match status" value="1"/>
</dbReference>
<dbReference type="Pfam" id="PF24973">
    <property type="entry name" value="EGF_LMN_ATRN"/>
    <property type="match status" value="1"/>
</dbReference>
<dbReference type="PANTHER" id="PTHR46376">
    <property type="entry name" value="LEUCINE-ZIPPER-LIKE TRANSCRIPTIONAL REGULATOR 1"/>
    <property type="match status" value="1"/>
</dbReference>
<keyword evidence="10" id="KW-0325">Glycoprotein</keyword>
<keyword evidence="5" id="KW-0732">Signal</keyword>
<keyword evidence="7 14" id="KW-1133">Transmembrane helix</keyword>
<dbReference type="Pfam" id="PF24981">
    <property type="entry name" value="Beta-prop_ATRN-LZTR1"/>
    <property type="match status" value="1"/>
</dbReference>
<evidence type="ECO:0000256" key="1">
    <source>
        <dbReference type="ARBA" id="ARBA00004167"/>
    </source>
</evidence>
<dbReference type="SMART" id="SM00181">
    <property type="entry name" value="EGF"/>
    <property type="match status" value="4"/>
</dbReference>
<dbReference type="InterPro" id="IPR035914">
    <property type="entry name" value="Sperma_CUB_dom_sf"/>
</dbReference>
<keyword evidence="11 12" id="KW-0424">Laminin EGF-like domain</keyword>
<protein>
    <recommendedName>
        <fullName evidence="19">Attractin</fullName>
    </recommendedName>
</protein>
<evidence type="ECO:0000313" key="18">
    <source>
        <dbReference type="Proteomes" id="UP001160148"/>
    </source>
</evidence>
<dbReference type="CDD" id="cd00041">
    <property type="entry name" value="CUB"/>
    <property type="match status" value="1"/>
</dbReference>
<dbReference type="SUPFAM" id="SSF117281">
    <property type="entry name" value="Kelch motif"/>
    <property type="match status" value="2"/>
</dbReference>
<feature type="region of interest" description="Disordered" evidence="13">
    <location>
        <begin position="1277"/>
        <end position="1312"/>
    </location>
</feature>
<feature type="domain" description="Laminin EGF-like" evidence="16">
    <location>
        <begin position="922"/>
        <end position="969"/>
    </location>
</feature>
<feature type="disulfide bond" evidence="12">
    <location>
        <begin position="941"/>
        <end position="950"/>
    </location>
</feature>